<dbReference type="PANTHER" id="PTHR21310">
    <property type="entry name" value="AMINOGLYCOSIDE PHOSPHOTRANSFERASE-RELATED-RELATED"/>
    <property type="match status" value="1"/>
</dbReference>
<evidence type="ECO:0000259" key="1">
    <source>
        <dbReference type="Pfam" id="PF01636"/>
    </source>
</evidence>
<feature type="non-terminal residue" evidence="2">
    <location>
        <position position="276"/>
    </location>
</feature>
<reference evidence="2" key="1">
    <citation type="journal article" date="2014" name="Front. Microbiol.">
        <title>High frequency of phylogenetically diverse reductive dehalogenase-homologous genes in deep subseafloor sedimentary metagenomes.</title>
        <authorList>
            <person name="Kawai M."/>
            <person name="Futagami T."/>
            <person name="Toyoda A."/>
            <person name="Takaki Y."/>
            <person name="Nishi S."/>
            <person name="Hori S."/>
            <person name="Arai W."/>
            <person name="Tsubouchi T."/>
            <person name="Morono Y."/>
            <person name="Uchiyama I."/>
            <person name="Ito T."/>
            <person name="Fujiyama A."/>
            <person name="Inagaki F."/>
            <person name="Takami H."/>
        </authorList>
    </citation>
    <scope>NUCLEOTIDE SEQUENCE</scope>
    <source>
        <strain evidence="2">Expedition CK06-06</strain>
    </source>
</reference>
<proteinExistence type="predicted"/>
<protein>
    <recommendedName>
        <fullName evidence="1">Aminoglycoside phosphotransferase domain-containing protein</fullName>
    </recommendedName>
</protein>
<name>X0TCJ1_9ZZZZ</name>
<dbReference type="Pfam" id="PF01636">
    <property type="entry name" value="APH"/>
    <property type="match status" value="1"/>
</dbReference>
<comment type="caution">
    <text evidence="2">The sequence shown here is derived from an EMBL/GenBank/DDBJ whole genome shotgun (WGS) entry which is preliminary data.</text>
</comment>
<organism evidence="2">
    <name type="scientific">marine sediment metagenome</name>
    <dbReference type="NCBI Taxonomy" id="412755"/>
    <lineage>
        <taxon>unclassified sequences</taxon>
        <taxon>metagenomes</taxon>
        <taxon>ecological metagenomes</taxon>
    </lineage>
</organism>
<evidence type="ECO:0000313" key="2">
    <source>
        <dbReference type="EMBL" id="GAF85907.1"/>
    </source>
</evidence>
<dbReference type="AlphaFoldDB" id="X0TCJ1"/>
<feature type="non-terminal residue" evidence="2">
    <location>
        <position position="1"/>
    </location>
</feature>
<dbReference type="PANTHER" id="PTHR21310:SF42">
    <property type="entry name" value="BIFUNCTIONAL AAC_APH"/>
    <property type="match status" value="1"/>
</dbReference>
<accession>X0TCJ1</accession>
<dbReference type="InterPro" id="IPR002575">
    <property type="entry name" value="Aminoglycoside_PTrfase"/>
</dbReference>
<dbReference type="EMBL" id="BARS01018784">
    <property type="protein sequence ID" value="GAF85907.1"/>
    <property type="molecule type" value="Genomic_DNA"/>
</dbReference>
<dbReference type="CDD" id="cd05155">
    <property type="entry name" value="APH_ChoK_like_1"/>
    <property type="match status" value="1"/>
</dbReference>
<dbReference type="Gene3D" id="3.90.1200.10">
    <property type="match status" value="1"/>
</dbReference>
<feature type="domain" description="Aminoglycoside phosphotransferase" evidence="1">
    <location>
        <begin position="23"/>
        <end position="249"/>
    </location>
</feature>
<dbReference type="SUPFAM" id="SSF56112">
    <property type="entry name" value="Protein kinase-like (PK-like)"/>
    <property type="match status" value="1"/>
</dbReference>
<dbReference type="InterPro" id="IPR011009">
    <property type="entry name" value="Kinase-like_dom_sf"/>
</dbReference>
<dbReference type="Gene3D" id="3.30.200.20">
    <property type="entry name" value="Phosphorylase Kinase, domain 1"/>
    <property type="match status" value="1"/>
</dbReference>
<dbReference type="InterPro" id="IPR051678">
    <property type="entry name" value="AGP_Transferase"/>
</dbReference>
<gene>
    <name evidence="2" type="ORF">S01H1_30514</name>
</gene>
<sequence>LVHRLVKEQFPQWVNLAIKPVESSGWDNRTFHLGEDMTVRLPSNAEYASQVKKEQHWLPKLAPELPLAIPKPVAMGKPSNEYPWHWSIYQWLEGQTVTASRISDVNLFAENLAKFLKALQQCDTTDAPVAGPVNFYRGGDLSVYNIDTKKALAQIDDEQLANTLTAIWEKALSSTWQNAPVWMHGDIAVGNLLVNKGGLVAVIDYGQLAIGDPACDLAIYWTFLSGQSREIFRDILELDNDTWDRGRGWVLWKTLCAPLAGTDCDTILNEIIADFN</sequence>